<dbReference type="Proteomes" id="UP000252139">
    <property type="component" value="Unassembled WGS sequence"/>
</dbReference>
<sequence length="274" mass="31264">MLFYGANEKRGFSSTAMKFTSFLSAVLVFTIFTANAENEPAVLQFLPAPRIFPPIYRIRADLLLSRTSHEIILRTREPNWIATYPERTRGVVDYNKLSNGRYEAVINDNYAKGGYKTFRIDLIRPGVELHYEGSSVTDELIEDLPADGDVRAIDEDDLRYDRPRLYASMTEICSDGQIHHAADTLRSPNDYRSFPQREIRDIVYYIAQSLANNASMSSFQINTLSRCVHSVAQLMKLCPTFSLVVLTKSRYGQWLSISSFLCYPARLLKLNSQC</sequence>
<reference evidence="1 2" key="1">
    <citation type="journal article" date="2018" name="G3 (Bethesda)">
        <title>Phylogenetic and Phylogenomic Definition of Rhizopus Species.</title>
        <authorList>
            <person name="Gryganskyi A.P."/>
            <person name="Golan J."/>
            <person name="Dolatabadi S."/>
            <person name="Mondo S."/>
            <person name="Robb S."/>
            <person name="Idnurm A."/>
            <person name="Muszewska A."/>
            <person name="Steczkiewicz K."/>
            <person name="Masonjones S."/>
            <person name="Liao H.L."/>
            <person name="Gajdeczka M.T."/>
            <person name="Anike F."/>
            <person name="Vuek A."/>
            <person name="Anishchenko I.M."/>
            <person name="Voigt K."/>
            <person name="de Hoog G.S."/>
            <person name="Smith M.E."/>
            <person name="Heitman J."/>
            <person name="Vilgalys R."/>
            <person name="Stajich J.E."/>
        </authorList>
    </citation>
    <scope>NUCLEOTIDE SEQUENCE [LARGE SCALE GENOMIC DNA]</scope>
    <source>
        <strain evidence="1 2">CBS 357.93</strain>
    </source>
</reference>
<evidence type="ECO:0000313" key="1">
    <source>
        <dbReference type="EMBL" id="RCH87042.1"/>
    </source>
</evidence>
<evidence type="ECO:0000313" key="2">
    <source>
        <dbReference type="Proteomes" id="UP000252139"/>
    </source>
</evidence>
<dbReference type="EMBL" id="PJQL01001741">
    <property type="protein sequence ID" value="RCH87042.1"/>
    <property type="molecule type" value="Genomic_DNA"/>
</dbReference>
<comment type="caution">
    <text evidence="1">The sequence shown here is derived from an EMBL/GenBank/DDBJ whole genome shotgun (WGS) entry which is preliminary data.</text>
</comment>
<organism evidence="1 2">
    <name type="scientific">Rhizopus azygosporus</name>
    <name type="common">Rhizopus microsporus var. azygosporus</name>
    <dbReference type="NCBI Taxonomy" id="86630"/>
    <lineage>
        <taxon>Eukaryota</taxon>
        <taxon>Fungi</taxon>
        <taxon>Fungi incertae sedis</taxon>
        <taxon>Mucoromycota</taxon>
        <taxon>Mucoromycotina</taxon>
        <taxon>Mucoromycetes</taxon>
        <taxon>Mucorales</taxon>
        <taxon>Mucorineae</taxon>
        <taxon>Rhizopodaceae</taxon>
        <taxon>Rhizopus</taxon>
    </lineage>
</organism>
<gene>
    <name evidence="1" type="ORF">CU097_007532</name>
</gene>
<name>A0A367JAR3_RHIAZ</name>
<proteinExistence type="predicted"/>
<keyword evidence="2" id="KW-1185">Reference proteome</keyword>
<dbReference type="AlphaFoldDB" id="A0A367JAR3"/>
<protein>
    <submittedName>
        <fullName evidence="1">Uncharacterized protein</fullName>
    </submittedName>
</protein>
<accession>A0A367JAR3</accession>